<evidence type="ECO:0000313" key="2">
    <source>
        <dbReference type="Proteomes" id="UP000741360"/>
    </source>
</evidence>
<accession>A0A932M0Q0</accession>
<evidence type="ECO:0000313" key="1">
    <source>
        <dbReference type="EMBL" id="MBI3015082.1"/>
    </source>
</evidence>
<organism evidence="1 2">
    <name type="scientific">Tectimicrobiota bacterium</name>
    <dbReference type="NCBI Taxonomy" id="2528274"/>
    <lineage>
        <taxon>Bacteria</taxon>
        <taxon>Pseudomonadati</taxon>
        <taxon>Nitrospinota/Tectimicrobiota group</taxon>
        <taxon>Candidatus Tectimicrobiota</taxon>
    </lineage>
</organism>
<dbReference type="Pfam" id="PF13711">
    <property type="entry name" value="DUF4160"/>
    <property type="match status" value="1"/>
</dbReference>
<protein>
    <submittedName>
        <fullName evidence="1">DUF4160 domain-containing protein</fullName>
    </submittedName>
</protein>
<sequence>MPIISVFFGIVVRMFYDDHNPPHIHVEYQGSKALLDFRGNILKGDLQSRTALKLVREWIDLRQEELLGDWELARQGREMKRIDPLG</sequence>
<proteinExistence type="predicted"/>
<dbReference type="InterPro" id="IPR025427">
    <property type="entry name" value="DUF4160"/>
</dbReference>
<name>A0A932M0Q0_UNCTE</name>
<dbReference type="Proteomes" id="UP000741360">
    <property type="component" value="Unassembled WGS sequence"/>
</dbReference>
<dbReference type="EMBL" id="JACPSX010000162">
    <property type="protein sequence ID" value="MBI3015082.1"/>
    <property type="molecule type" value="Genomic_DNA"/>
</dbReference>
<gene>
    <name evidence="1" type="ORF">HYY65_08510</name>
</gene>
<dbReference type="AlphaFoldDB" id="A0A932M0Q0"/>
<comment type="caution">
    <text evidence="1">The sequence shown here is derived from an EMBL/GenBank/DDBJ whole genome shotgun (WGS) entry which is preliminary data.</text>
</comment>
<reference evidence="1" key="1">
    <citation type="submission" date="2020-07" db="EMBL/GenBank/DDBJ databases">
        <title>Huge and variable diversity of episymbiotic CPR bacteria and DPANN archaea in groundwater ecosystems.</title>
        <authorList>
            <person name="He C.Y."/>
            <person name="Keren R."/>
            <person name="Whittaker M."/>
            <person name="Farag I.F."/>
            <person name="Doudna J."/>
            <person name="Cate J.H.D."/>
            <person name="Banfield J.F."/>
        </authorList>
    </citation>
    <scope>NUCLEOTIDE SEQUENCE</scope>
    <source>
        <strain evidence="1">NC_groundwater_717_Ag_S-0.2um_59_8</strain>
    </source>
</reference>